<dbReference type="AlphaFoldDB" id="G5AAB6"/>
<keyword evidence="1" id="KW-1133">Transmembrane helix</keyword>
<keyword evidence="1" id="KW-0812">Transmembrane</keyword>
<dbReference type="RefSeq" id="XP_009537111.1">
    <property type="nucleotide sequence ID" value="XM_009538816.1"/>
</dbReference>
<gene>
    <name evidence="2" type="ORF">PHYSODRAFT_529020</name>
</gene>
<feature type="transmembrane region" description="Helical" evidence="1">
    <location>
        <begin position="270"/>
        <end position="292"/>
    </location>
</feature>
<evidence type="ECO:0000313" key="3">
    <source>
        <dbReference type="Proteomes" id="UP000002640"/>
    </source>
</evidence>
<name>G5AAB6_PHYSP</name>
<dbReference type="EMBL" id="JH159162">
    <property type="protein sequence ID" value="EGZ07545.1"/>
    <property type="molecule type" value="Genomic_DNA"/>
</dbReference>
<dbReference type="OMA" id="MTINAQI"/>
<evidence type="ECO:0000313" key="2">
    <source>
        <dbReference type="EMBL" id="EGZ07545.1"/>
    </source>
</evidence>
<dbReference type="STRING" id="1094619.G5AAB6"/>
<sequence length="324" mass="36428">MRSGLLRALQSANITINTQINRHAWVSWIFVYLAELIFFTAYRLSNLSDLVKSSASPDEDATAVRVYGVLLGIVQDFVVISVLVVVLSGFDATINRSSCCNDTAPNGCLDCFTHGIPFLSRMKLVFKRLLRFCVVYVACLLSVALFSLDVVTVRSYRRRYEFGWDSRDEEIGVIAAVILVWFDLTRWTPLNSAEKWRSRRNQGLPTAINSRESVNYLVMDPDEFFDSDDNENLSAFFDSNNRPIHGTQPPQPRAILSDDRRDLPTPKWKFTFVGLGLALTIFIAVPLLVLLITSYCPPTVASIALNSNLNEPIRAITTLSFARS</sequence>
<feature type="transmembrane region" description="Helical" evidence="1">
    <location>
        <begin position="171"/>
        <end position="190"/>
    </location>
</feature>
<organism evidence="2 3">
    <name type="scientific">Phytophthora sojae (strain P6497)</name>
    <name type="common">Soybean stem and root rot agent</name>
    <name type="synonym">Phytophthora megasperma f. sp. glycines</name>
    <dbReference type="NCBI Taxonomy" id="1094619"/>
    <lineage>
        <taxon>Eukaryota</taxon>
        <taxon>Sar</taxon>
        <taxon>Stramenopiles</taxon>
        <taxon>Oomycota</taxon>
        <taxon>Peronosporomycetes</taxon>
        <taxon>Peronosporales</taxon>
        <taxon>Peronosporaceae</taxon>
        <taxon>Phytophthora</taxon>
    </lineage>
</organism>
<dbReference type="GeneID" id="20661309"/>
<feature type="transmembrane region" description="Helical" evidence="1">
    <location>
        <begin position="129"/>
        <end position="151"/>
    </location>
</feature>
<keyword evidence="1" id="KW-0472">Membrane</keyword>
<accession>G5AAB6</accession>
<reference evidence="2 3" key="1">
    <citation type="journal article" date="2006" name="Science">
        <title>Phytophthora genome sequences uncover evolutionary origins and mechanisms of pathogenesis.</title>
        <authorList>
            <person name="Tyler B.M."/>
            <person name="Tripathy S."/>
            <person name="Zhang X."/>
            <person name="Dehal P."/>
            <person name="Jiang R.H."/>
            <person name="Aerts A."/>
            <person name="Arredondo F.D."/>
            <person name="Baxter L."/>
            <person name="Bensasson D."/>
            <person name="Beynon J.L."/>
            <person name="Chapman J."/>
            <person name="Damasceno C.M."/>
            <person name="Dorrance A.E."/>
            <person name="Dou D."/>
            <person name="Dickerman A.W."/>
            <person name="Dubchak I.L."/>
            <person name="Garbelotto M."/>
            <person name="Gijzen M."/>
            <person name="Gordon S.G."/>
            <person name="Govers F."/>
            <person name="Grunwald N.J."/>
            <person name="Huang W."/>
            <person name="Ivors K.L."/>
            <person name="Jones R.W."/>
            <person name="Kamoun S."/>
            <person name="Krampis K."/>
            <person name="Lamour K.H."/>
            <person name="Lee M.K."/>
            <person name="McDonald W.H."/>
            <person name="Medina M."/>
            <person name="Meijer H.J."/>
            <person name="Nordberg E.K."/>
            <person name="Maclean D.J."/>
            <person name="Ospina-Giraldo M.D."/>
            <person name="Morris P.F."/>
            <person name="Phuntumart V."/>
            <person name="Putnam N.H."/>
            <person name="Rash S."/>
            <person name="Rose J.K."/>
            <person name="Sakihama Y."/>
            <person name="Salamov A.A."/>
            <person name="Savidor A."/>
            <person name="Scheuring C.F."/>
            <person name="Smith B.M."/>
            <person name="Sobral B.W."/>
            <person name="Terry A."/>
            <person name="Torto-Alalibo T.A."/>
            <person name="Win J."/>
            <person name="Xu Z."/>
            <person name="Zhang H."/>
            <person name="Grigoriev I.V."/>
            <person name="Rokhsar D.S."/>
            <person name="Boore J.L."/>
        </authorList>
    </citation>
    <scope>NUCLEOTIDE SEQUENCE [LARGE SCALE GENOMIC DNA]</scope>
    <source>
        <strain evidence="2 3">P6497</strain>
    </source>
</reference>
<feature type="transmembrane region" description="Helical" evidence="1">
    <location>
        <begin position="64"/>
        <end position="87"/>
    </location>
</feature>
<dbReference type="InParanoid" id="G5AAB6"/>
<dbReference type="Proteomes" id="UP000002640">
    <property type="component" value="Unassembled WGS sequence"/>
</dbReference>
<evidence type="ECO:0000256" key="1">
    <source>
        <dbReference type="SAM" id="Phobius"/>
    </source>
</evidence>
<dbReference type="KEGG" id="psoj:PHYSODRAFT_529020"/>
<keyword evidence="3" id="KW-1185">Reference proteome</keyword>
<proteinExistence type="predicted"/>
<protein>
    <submittedName>
        <fullName evidence="2">Uncharacterized protein</fullName>
    </submittedName>
</protein>
<feature type="transmembrane region" description="Helical" evidence="1">
    <location>
        <begin position="25"/>
        <end position="44"/>
    </location>
</feature>